<dbReference type="SUPFAM" id="SSF49785">
    <property type="entry name" value="Galactose-binding domain-like"/>
    <property type="match status" value="1"/>
</dbReference>
<evidence type="ECO:0000313" key="2">
    <source>
        <dbReference type="Proteomes" id="UP001152795"/>
    </source>
</evidence>
<dbReference type="Proteomes" id="UP001152795">
    <property type="component" value="Unassembled WGS sequence"/>
</dbReference>
<name>A0A7D9LB44_PARCT</name>
<dbReference type="OrthoDB" id="5985199at2759"/>
<gene>
    <name evidence="1" type="ORF">PACLA_8A008335</name>
</gene>
<dbReference type="EMBL" id="CACRXK020014498">
    <property type="protein sequence ID" value="CAB4026931.1"/>
    <property type="molecule type" value="Genomic_DNA"/>
</dbReference>
<dbReference type="PANTHER" id="PTHR24543:SF335">
    <property type="entry name" value="EGF-LIKE REPEAT AND DISCOIDIN I-LIKE DOMAIN-CONTAINING PROTEIN 3"/>
    <property type="match status" value="1"/>
</dbReference>
<dbReference type="InterPro" id="IPR008979">
    <property type="entry name" value="Galactose-bd-like_sf"/>
</dbReference>
<reference evidence="1" key="1">
    <citation type="submission" date="2020-04" db="EMBL/GenBank/DDBJ databases">
        <authorList>
            <person name="Alioto T."/>
            <person name="Alioto T."/>
            <person name="Gomez Garrido J."/>
        </authorList>
    </citation>
    <scope>NUCLEOTIDE SEQUENCE</scope>
    <source>
        <strain evidence="1">A484AB</strain>
    </source>
</reference>
<dbReference type="InterPro" id="IPR000421">
    <property type="entry name" value="FA58C"/>
</dbReference>
<dbReference type="PROSITE" id="PS50022">
    <property type="entry name" value="FA58C_3"/>
    <property type="match status" value="1"/>
</dbReference>
<dbReference type="Pfam" id="PF00754">
    <property type="entry name" value="F5_F8_type_C"/>
    <property type="match status" value="1"/>
</dbReference>
<feature type="non-terminal residue" evidence="1">
    <location>
        <position position="115"/>
    </location>
</feature>
<keyword evidence="2" id="KW-1185">Reference proteome</keyword>
<sequence>MILIVDQDNSTYLGMESGLILDGQITASSQYDWPYRAAAGRLNFDPISESAWNGWRPLDADMNPWFQVDFETFATVTSIRTQGLSGSDYWVKTFIVSFGNDGTNFQDYIEFGMPK</sequence>
<evidence type="ECO:0000313" key="1">
    <source>
        <dbReference type="EMBL" id="CAB4026931.1"/>
    </source>
</evidence>
<proteinExistence type="predicted"/>
<protein>
    <submittedName>
        <fullName evidence="1">Uncharacterized protein</fullName>
    </submittedName>
</protein>
<dbReference type="PANTHER" id="PTHR24543">
    <property type="entry name" value="MULTICOPPER OXIDASE-RELATED"/>
    <property type="match status" value="1"/>
</dbReference>
<accession>A0A7D9LB44</accession>
<dbReference type="AlphaFoldDB" id="A0A7D9LB44"/>
<dbReference type="Gene3D" id="2.60.120.260">
    <property type="entry name" value="Galactose-binding domain-like"/>
    <property type="match status" value="1"/>
</dbReference>
<organism evidence="1 2">
    <name type="scientific">Paramuricea clavata</name>
    <name type="common">Red gorgonian</name>
    <name type="synonym">Violescent sea-whip</name>
    <dbReference type="NCBI Taxonomy" id="317549"/>
    <lineage>
        <taxon>Eukaryota</taxon>
        <taxon>Metazoa</taxon>
        <taxon>Cnidaria</taxon>
        <taxon>Anthozoa</taxon>
        <taxon>Octocorallia</taxon>
        <taxon>Malacalcyonacea</taxon>
        <taxon>Plexauridae</taxon>
        <taxon>Paramuricea</taxon>
    </lineage>
</organism>
<comment type="caution">
    <text evidence="1">The sequence shown here is derived from an EMBL/GenBank/DDBJ whole genome shotgun (WGS) entry which is preliminary data.</text>
</comment>